<dbReference type="PANTHER" id="PTHR21087">
    <property type="entry name" value="SHIKIMATE KINASE"/>
    <property type="match status" value="1"/>
</dbReference>
<dbReference type="HAMAP" id="MF_00109">
    <property type="entry name" value="Shikimate_kinase"/>
    <property type="match status" value="1"/>
</dbReference>
<keyword evidence="13" id="KW-1185">Reference proteome</keyword>
<keyword evidence="7 11" id="KW-0418">Kinase</keyword>
<dbReference type="AlphaFoldDB" id="A0A417YUT6"/>
<comment type="cofactor">
    <cofactor evidence="11">
        <name>Mg(2+)</name>
        <dbReference type="ChEBI" id="CHEBI:18420"/>
    </cofactor>
    <text evidence="11">Binds 1 Mg(2+) ion per subunit.</text>
</comment>
<keyword evidence="11" id="KW-0479">Metal-binding</keyword>
<evidence type="ECO:0000256" key="9">
    <source>
        <dbReference type="ARBA" id="ARBA00023141"/>
    </source>
</evidence>
<keyword evidence="11" id="KW-0963">Cytoplasm</keyword>
<dbReference type="PANTHER" id="PTHR21087:SF16">
    <property type="entry name" value="SHIKIMATE KINASE 1, CHLOROPLASTIC"/>
    <property type="match status" value="1"/>
</dbReference>
<feature type="binding site" evidence="11">
    <location>
        <position position="137"/>
    </location>
    <ligand>
        <name>substrate</name>
    </ligand>
</feature>
<evidence type="ECO:0000256" key="11">
    <source>
        <dbReference type="HAMAP-Rule" id="MF_00109"/>
    </source>
</evidence>
<dbReference type="InterPro" id="IPR027417">
    <property type="entry name" value="P-loop_NTPase"/>
</dbReference>
<evidence type="ECO:0000313" key="12">
    <source>
        <dbReference type="EMBL" id="RHW41077.1"/>
    </source>
</evidence>
<evidence type="ECO:0000256" key="3">
    <source>
        <dbReference type="ARBA" id="ARBA00012154"/>
    </source>
</evidence>
<feature type="binding site" evidence="11">
    <location>
        <position position="60"/>
    </location>
    <ligand>
        <name>substrate</name>
    </ligand>
</feature>
<dbReference type="PROSITE" id="PS01128">
    <property type="entry name" value="SHIKIMATE_KINASE"/>
    <property type="match status" value="1"/>
</dbReference>
<dbReference type="GO" id="GO:0000287">
    <property type="term" value="F:magnesium ion binding"/>
    <property type="evidence" value="ECO:0007669"/>
    <property type="project" value="UniProtKB-UniRule"/>
</dbReference>
<dbReference type="InterPro" id="IPR000623">
    <property type="entry name" value="Shikimate_kinase/TSH1"/>
</dbReference>
<accession>A0A417YUT6</accession>
<feature type="binding site" evidence="11">
    <location>
        <position position="81"/>
    </location>
    <ligand>
        <name>substrate</name>
    </ligand>
</feature>
<gene>
    <name evidence="11" type="primary">aroK</name>
    <name evidence="12" type="ORF">D1B31_09025</name>
</gene>
<dbReference type="Gene3D" id="3.40.50.300">
    <property type="entry name" value="P-loop containing nucleotide triphosphate hydrolases"/>
    <property type="match status" value="1"/>
</dbReference>
<evidence type="ECO:0000256" key="10">
    <source>
        <dbReference type="ARBA" id="ARBA00048567"/>
    </source>
</evidence>
<keyword evidence="5 11" id="KW-0808">Transferase</keyword>
<feature type="binding site" evidence="11">
    <location>
        <position position="18"/>
    </location>
    <ligand>
        <name>Mg(2+)</name>
        <dbReference type="ChEBI" id="CHEBI:18420"/>
    </ligand>
</feature>
<dbReference type="Proteomes" id="UP000284416">
    <property type="component" value="Unassembled WGS sequence"/>
</dbReference>
<dbReference type="GO" id="GO:0004765">
    <property type="term" value="F:shikimate kinase activity"/>
    <property type="evidence" value="ECO:0007669"/>
    <property type="project" value="UniProtKB-UniRule"/>
</dbReference>
<keyword evidence="6 11" id="KW-0547">Nucleotide-binding</keyword>
<dbReference type="PRINTS" id="PR01100">
    <property type="entry name" value="SHIKIMTKNASE"/>
</dbReference>
<dbReference type="InterPro" id="IPR023000">
    <property type="entry name" value="Shikimate_kinase_CS"/>
</dbReference>
<comment type="catalytic activity">
    <reaction evidence="10 11">
        <text>shikimate + ATP = 3-phosphoshikimate + ADP + H(+)</text>
        <dbReference type="Rhea" id="RHEA:13121"/>
        <dbReference type="ChEBI" id="CHEBI:15378"/>
        <dbReference type="ChEBI" id="CHEBI:30616"/>
        <dbReference type="ChEBI" id="CHEBI:36208"/>
        <dbReference type="ChEBI" id="CHEBI:145989"/>
        <dbReference type="ChEBI" id="CHEBI:456216"/>
        <dbReference type="EC" id="2.7.1.71"/>
    </reaction>
</comment>
<evidence type="ECO:0000256" key="2">
    <source>
        <dbReference type="ARBA" id="ARBA00006997"/>
    </source>
</evidence>
<comment type="similarity">
    <text evidence="2 11">Belongs to the shikimate kinase family.</text>
</comment>
<evidence type="ECO:0000256" key="1">
    <source>
        <dbReference type="ARBA" id="ARBA00004842"/>
    </source>
</evidence>
<keyword evidence="8 11" id="KW-0067">ATP-binding</keyword>
<sequence length="176" mass="19591">MYQMKTLYLIGFMGSGKSTVGRLLGKVLDLPFMDMDDEIVGVNGKSINQIFKDHGEEYFRNLETGLLESIPSQGGVIATGGGVVLREKNRKLMKETGIIIYLEATETEILTRLKGDESRPLLAGKKEVEIRKRLSQRLPLYTETADIQIKTDGGTPEQIVSVLIDRLKGIEYGHTC</sequence>
<dbReference type="Pfam" id="PF01202">
    <property type="entry name" value="SKI"/>
    <property type="match status" value="1"/>
</dbReference>
<dbReference type="GO" id="GO:0009073">
    <property type="term" value="P:aromatic amino acid family biosynthetic process"/>
    <property type="evidence" value="ECO:0007669"/>
    <property type="project" value="UniProtKB-KW"/>
</dbReference>
<dbReference type="GO" id="GO:0005524">
    <property type="term" value="F:ATP binding"/>
    <property type="evidence" value="ECO:0007669"/>
    <property type="project" value="UniProtKB-UniRule"/>
</dbReference>
<dbReference type="CDD" id="cd00464">
    <property type="entry name" value="SK"/>
    <property type="match status" value="1"/>
</dbReference>
<dbReference type="EC" id="2.7.1.71" evidence="3 11"/>
<dbReference type="GO" id="GO:0009423">
    <property type="term" value="P:chorismate biosynthetic process"/>
    <property type="evidence" value="ECO:0007669"/>
    <property type="project" value="UniProtKB-UniRule"/>
</dbReference>
<comment type="caution">
    <text evidence="12">The sequence shown here is derived from an EMBL/GenBank/DDBJ whole genome shotgun (WGS) entry which is preliminary data.</text>
</comment>
<proteinExistence type="inferred from homology"/>
<dbReference type="UniPathway" id="UPA00053">
    <property type="reaction ID" value="UER00088"/>
</dbReference>
<protein>
    <recommendedName>
        <fullName evidence="3 11">Shikimate kinase</fullName>
        <shortName evidence="11">SK</shortName>
        <ecNumber evidence="3 11">2.7.1.71</ecNumber>
    </recommendedName>
</protein>
<comment type="caution">
    <text evidence="11">Lacks conserved residue(s) required for the propagation of feature annotation.</text>
</comment>
<keyword evidence="9 11" id="KW-0057">Aromatic amino acid biosynthesis</keyword>
<dbReference type="EMBL" id="QWEG01000005">
    <property type="protein sequence ID" value="RHW41077.1"/>
    <property type="molecule type" value="Genomic_DNA"/>
</dbReference>
<evidence type="ECO:0000313" key="13">
    <source>
        <dbReference type="Proteomes" id="UP000284416"/>
    </source>
</evidence>
<evidence type="ECO:0000256" key="7">
    <source>
        <dbReference type="ARBA" id="ARBA00022777"/>
    </source>
</evidence>
<evidence type="ECO:0000256" key="5">
    <source>
        <dbReference type="ARBA" id="ARBA00022679"/>
    </source>
</evidence>
<evidence type="ECO:0000256" key="8">
    <source>
        <dbReference type="ARBA" id="ARBA00022840"/>
    </source>
</evidence>
<evidence type="ECO:0000256" key="4">
    <source>
        <dbReference type="ARBA" id="ARBA00022605"/>
    </source>
</evidence>
<comment type="function">
    <text evidence="11">Catalyzes the specific phosphorylation of the 3-hydroxyl group of shikimic acid using ATP as a cosubstrate.</text>
</comment>
<dbReference type="InterPro" id="IPR031322">
    <property type="entry name" value="Shikimate/glucono_kinase"/>
</dbReference>
<organism evidence="12 13">
    <name type="scientific">Neobacillus notoginsengisoli</name>
    <dbReference type="NCBI Taxonomy" id="1578198"/>
    <lineage>
        <taxon>Bacteria</taxon>
        <taxon>Bacillati</taxon>
        <taxon>Bacillota</taxon>
        <taxon>Bacilli</taxon>
        <taxon>Bacillales</taxon>
        <taxon>Bacillaceae</taxon>
        <taxon>Neobacillus</taxon>
    </lineage>
</organism>
<dbReference type="SUPFAM" id="SSF52540">
    <property type="entry name" value="P-loop containing nucleoside triphosphate hydrolases"/>
    <property type="match status" value="1"/>
</dbReference>
<keyword evidence="4 11" id="KW-0028">Amino-acid biosynthesis</keyword>
<keyword evidence="11" id="KW-0460">Magnesium</keyword>
<evidence type="ECO:0000256" key="6">
    <source>
        <dbReference type="ARBA" id="ARBA00022741"/>
    </source>
</evidence>
<name>A0A417YUT6_9BACI</name>
<comment type="subcellular location">
    <subcellularLocation>
        <location evidence="11">Cytoplasm</location>
    </subcellularLocation>
</comment>
<feature type="binding site" evidence="11">
    <location>
        <position position="36"/>
    </location>
    <ligand>
        <name>substrate</name>
    </ligand>
</feature>
<dbReference type="GO" id="GO:0008652">
    <property type="term" value="P:amino acid biosynthetic process"/>
    <property type="evidence" value="ECO:0007669"/>
    <property type="project" value="UniProtKB-KW"/>
</dbReference>
<comment type="pathway">
    <text evidence="1 11">Metabolic intermediate biosynthesis; chorismate biosynthesis; chorismate from D-erythrose 4-phosphate and phosphoenolpyruvate: step 5/7.</text>
</comment>
<dbReference type="GO" id="GO:0005829">
    <property type="term" value="C:cytosol"/>
    <property type="evidence" value="ECO:0007669"/>
    <property type="project" value="TreeGrafter"/>
</dbReference>
<reference evidence="12 13" key="1">
    <citation type="journal article" date="2017" name="Int. J. Syst. Evol. Microbiol.">
        <title>Bacillus notoginsengisoli sp. nov., a novel bacterium isolated from the rhizosphere of Panax notoginseng.</title>
        <authorList>
            <person name="Zhang M.Y."/>
            <person name="Cheng J."/>
            <person name="Cai Y."/>
            <person name="Zhang T.Y."/>
            <person name="Wu Y.Y."/>
            <person name="Manikprabhu D."/>
            <person name="Li W.J."/>
            <person name="Zhang Y.X."/>
        </authorList>
    </citation>
    <scope>NUCLEOTIDE SEQUENCE [LARGE SCALE GENOMIC DNA]</scope>
    <source>
        <strain evidence="12 13">JCM 30743</strain>
    </source>
</reference>
<feature type="binding site" evidence="11">
    <location>
        <position position="119"/>
    </location>
    <ligand>
        <name>ATP</name>
        <dbReference type="ChEBI" id="CHEBI:30616"/>
    </ligand>
</feature>
<comment type="subunit">
    <text evidence="11">Monomer.</text>
</comment>
<feature type="binding site" evidence="11">
    <location>
        <begin position="14"/>
        <end position="19"/>
    </location>
    <ligand>
        <name>ATP</name>
        <dbReference type="ChEBI" id="CHEBI:30616"/>
    </ligand>
</feature>